<protein>
    <recommendedName>
        <fullName evidence="5">3-deoxy-manno-octulosonate cytidylyltransferase</fullName>
        <ecNumber evidence="5">2.7.7.38</ecNumber>
    </recommendedName>
    <alternativeName>
        <fullName evidence="5">CMP-2-keto-3-deoxyoctulosonic acid synthase</fullName>
        <shortName evidence="5">CKS</shortName>
        <shortName evidence="5">CMP-KDO synthase</shortName>
    </alternativeName>
</protein>
<dbReference type="GO" id="GO:0016020">
    <property type="term" value="C:membrane"/>
    <property type="evidence" value="ECO:0007669"/>
    <property type="project" value="UniProtKB-SubCell"/>
</dbReference>
<dbReference type="Proteomes" id="UP000548632">
    <property type="component" value="Unassembled WGS sequence"/>
</dbReference>
<dbReference type="GO" id="GO:0008690">
    <property type="term" value="F:3-deoxy-manno-octulosonate cytidylyltransferase activity"/>
    <property type="evidence" value="ECO:0007669"/>
    <property type="project" value="UniProtKB-UniRule"/>
</dbReference>
<evidence type="ECO:0000313" key="7">
    <source>
        <dbReference type="Proteomes" id="UP000548632"/>
    </source>
</evidence>
<dbReference type="GO" id="GO:0005829">
    <property type="term" value="C:cytosol"/>
    <property type="evidence" value="ECO:0007669"/>
    <property type="project" value="TreeGrafter"/>
</dbReference>
<organism evidence="6 7">
    <name type="scientific">Thiospirillum jenense</name>
    <dbReference type="NCBI Taxonomy" id="1653858"/>
    <lineage>
        <taxon>Bacteria</taxon>
        <taxon>Pseudomonadati</taxon>
        <taxon>Pseudomonadota</taxon>
        <taxon>Gammaproteobacteria</taxon>
        <taxon>Chromatiales</taxon>
        <taxon>Chromatiaceae</taxon>
        <taxon>Thiospirillum</taxon>
    </lineage>
</organism>
<dbReference type="GO" id="GO:0033468">
    <property type="term" value="P:CMP-keto-3-deoxy-D-manno-octulosonic acid biosynthetic process"/>
    <property type="evidence" value="ECO:0007669"/>
    <property type="project" value="UniProtKB-UniRule"/>
</dbReference>
<keyword evidence="2 5" id="KW-0808">Transferase</keyword>
<evidence type="ECO:0000313" key="6">
    <source>
        <dbReference type="EMBL" id="MBB1125280.1"/>
    </source>
</evidence>
<dbReference type="PANTHER" id="PTHR42866:SF2">
    <property type="entry name" value="3-DEOXY-MANNO-OCTULOSONATE CYTIDYLYLTRANSFERASE, MITOCHONDRIAL"/>
    <property type="match status" value="1"/>
</dbReference>
<dbReference type="PANTHER" id="PTHR42866">
    <property type="entry name" value="3-DEOXY-MANNO-OCTULOSONATE CYTIDYLYLTRANSFERASE"/>
    <property type="match status" value="1"/>
</dbReference>
<sequence length="260" mass="29167">MLNHSFIVVIPARFGATRLPGKPLIYISGRPMIQHVWERACRSHAQHIIIATDDMRIATACRAFGAEVAMTSKHHRSGTDRIAEVSDQYGWADDTLIVNLQGDEPCIAPSLLDQVAAILAEHSEVNMATLCYPLANTQQLFDRNVVKVVINAHGQALYFSRAPIPWQRDAFHSFDQSSLPSQLPINTEFLRHIGLYAYRAGFLRRYVKWPPVALEQAEALEQLRVLYYGERIQVAMAIEQPGRGVDTPQDLIAVQQLLGD</sequence>
<dbReference type="UniPathway" id="UPA00358">
    <property type="reaction ID" value="UER00476"/>
</dbReference>
<dbReference type="Pfam" id="PF02348">
    <property type="entry name" value="CTP_transf_3"/>
    <property type="match status" value="1"/>
</dbReference>
<evidence type="ECO:0000256" key="5">
    <source>
        <dbReference type="HAMAP-Rule" id="MF_00057"/>
    </source>
</evidence>
<comment type="subcellular location">
    <subcellularLocation>
        <location evidence="5">Cytoplasm</location>
    </subcellularLocation>
    <subcellularLocation>
        <location evidence="1">Membrane</location>
    </subcellularLocation>
</comment>
<dbReference type="SUPFAM" id="SSF53448">
    <property type="entry name" value="Nucleotide-diphospho-sugar transferases"/>
    <property type="match status" value="1"/>
</dbReference>
<dbReference type="EMBL" id="JABVCQ010000005">
    <property type="protein sequence ID" value="MBB1125280.1"/>
    <property type="molecule type" value="Genomic_DNA"/>
</dbReference>
<reference evidence="6 7" key="1">
    <citation type="journal article" date="2020" name="Arch. Microbiol.">
        <title>The genome sequence of the giant phototrophic gammaproteobacterium Thiospirillum jenense gives insight into its physiological properties and phylogenetic relationships.</title>
        <authorList>
            <person name="Imhoff J.F."/>
            <person name="Meyer T.E."/>
            <person name="Kyndt J.A."/>
        </authorList>
    </citation>
    <scope>NUCLEOTIDE SEQUENCE [LARGE SCALE GENOMIC DNA]</scope>
    <source>
        <strain evidence="6 7">DSM 216</strain>
    </source>
</reference>
<dbReference type="AlphaFoldDB" id="A0A839HAA0"/>
<accession>A0A839HAA0</accession>
<comment type="function">
    <text evidence="5">Activates KDO (a required 8-carbon sugar) for incorporation into bacterial lipopolysaccharide in Gram-negative bacteria.</text>
</comment>
<evidence type="ECO:0000256" key="4">
    <source>
        <dbReference type="ARBA" id="ARBA00022985"/>
    </source>
</evidence>
<keyword evidence="5" id="KW-0963">Cytoplasm</keyword>
<dbReference type="HAMAP" id="MF_00057">
    <property type="entry name" value="KdsB"/>
    <property type="match status" value="1"/>
</dbReference>
<comment type="caution">
    <text evidence="6">The sequence shown here is derived from an EMBL/GenBank/DDBJ whole genome shotgun (WGS) entry which is preliminary data.</text>
</comment>
<dbReference type="InterPro" id="IPR003329">
    <property type="entry name" value="Cytidylyl_trans"/>
</dbReference>
<dbReference type="NCBIfam" id="NF003950">
    <property type="entry name" value="PRK05450.1-3"/>
    <property type="match status" value="1"/>
</dbReference>
<dbReference type="NCBIfam" id="TIGR00466">
    <property type="entry name" value="kdsB"/>
    <property type="match status" value="1"/>
</dbReference>
<evidence type="ECO:0000256" key="3">
    <source>
        <dbReference type="ARBA" id="ARBA00022695"/>
    </source>
</evidence>
<gene>
    <name evidence="5 6" type="primary">kdsB</name>
    <name evidence="6" type="ORF">HUK38_03415</name>
</gene>
<evidence type="ECO:0000256" key="1">
    <source>
        <dbReference type="ARBA" id="ARBA00004370"/>
    </source>
</evidence>
<dbReference type="RefSeq" id="WP_182582484.1">
    <property type="nucleotide sequence ID" value="NZ_JABVCQ010000005.1"/>
</dbReference>
<dbReference type="Gene3D" id="3.90.550.10">
    <property type="entry name" value="Spore Coat Polysaccharide Biosynthesis Protein SpsA, Chain A"/>
    <property type="match status" value="1"/>
</dbReference>
<comment type="pathway">
    <text evidence="5">Nucleotide-sugar biosynthesis; CMP-3-deoxy-D-manno-octulosonate biosynthesis; CMP-3-deoxy-D-manno-octulosonate from 3-deoxy-D-manno-octulosonate and CTP: step 1/1.</text>
</comment>
<keyword evidence="4 5" id="KW-0448">Lipopolysaccharide biosynthesis</keyword>
<evidence type="ECO:0000256" key="2">
    <source>
        <dbReference type="ARBA" id="ARBA00022679"/>
    </source>
</evidence>
<dbReference type="NCBIfam" id="NF003952">
    <property type="entry name" value="PRK05450.1-5"/>
    <property type="match status" value="1"/>
</dbReference>
<dbReference type="NCBIfam" id="NF009905">
    <property type="entry name" value="PRK13368.1"/>
    <property type="match status" value="1"/>
</dbReference>
<dbReference type="EC" id="2.7.7.38" evidence="5"/>
<dbReference type="CDD" id="cd02517">
    <property type="entry name" value="CMP-KDO-Synthetase"/>
    <property type="match status" value="1"/>
</dbReference>
<name>A0A839HAA0_9GAMM</name>
<dbReference type="GO" id="GO:0009103">
    <property type="term" value="P:lipopolysaccharide biosynthetic process"/>
    <property type="evidence" value="ECO:0007669"/>
    <property type="project" value="UniProtKB-UniRule"/>
</dbReference>
<dbReference type="FunFam" id="3.90.550.10:FF:000011">
    <property type="entry name" value="3-deoxy-manno-octulosonate cytidylyltransferase"/>
    <property type="match status" value="1"/>
</dbReference>
<keyword evidence="3 5" id="KW-0548">Nucleotidyltransferase</keyword>
<comment type="catalytic activity">
    <reaction evidence="5">
        <text>3-deoxy-alpha-D-manno-oct-2-ulosonate + CTP = CMP-3-deoxy-beta-D-manno-octulosonate + diphosphate</text>
        <dbReference type="Rhea" id="RHEA:23448"/>
        <dbReference type="ChEBI" id="CHEBI:33019"/>
        <dbReference type="ChEBI" id="CHEBI:37563"/>
        <dbReference type="ChEBI" id="CHEBI:85986"/>
        <dbReference type="ChEBI" id="CHEBI:85987"/>
        <dbReference type="EC" id="2.7.7.38"/>
    </reaction>
</comment>
<comment type="similarity">
    <text evidence="5">Belongs to the KdsB family.</text>
</comment>
<keyword evidence="7" id="KW-1185">Reference proteome</keyword>
<dbReference type="InterPro" id="IPR029044">
    <property type="entry name" value="Nucleotide-diphossugar_trans"/>
</dbReference>
<proteinExistence type="inferred from homology"/>
<dbReference type="InterPro" id="IPR004528">
    <property type="entry name" value="KdsB"/>
</dbReference>